<protein>
    <submittedName>
        <fullName evidence="1">Uncharacterized protein</fullName>
    </submittedName>
</protein>
<proteinExistence type="predicted"/>
<dbReference type="Proteomes" id="UP000326757">
    <property type="component" value="Unassembled WGS sequence"/>
</dbReference>
<reference evidence="1 2" key="1">
    <citation type="submission" date="2019-06" db="EMBL/GenBank/DDBJ databases">
        <title>Genome Sequence of the Brown Rot Fungal Pathogen Monilinia laxa.</title>
        <authorList>
            <person name="De Miccolis Angelini R.M."/>
            <person name="Landi L."/>
            <person name="Abate D."/>
            <person name="Pollastro S."/>
            <person name="Romanazzi G."/>
            <person name="Faretra F."/>
        </authorList>
    </citation>
    <scope>NUCLEOTIDE SEQUENCE [LARGE SCALE GENOMIC DNA]</scope>
    <source>
        <strain evidence="1 2">Mlax316</strain>
    </source>
</reference>
<accession>A0A5N6JST4</accession>
<dbReference type="EMBL" id="VIGI01000015">
    <property type="protein sequence ID" value="KAB8291341.1"/>
    <property type="molecule type" value="Genomic_DNA"/>
</dbReference>
<sequence>MLCWTSRLHTRYLVQHSTIQYTTSSPQHLIIQSSRNQSEIFEIMIIFFSLYESLLYSLWKQPTTVTVLNIIR</sequence>
<dbReference type="AlphaFoldDB" id="A0A5N6JST4"/>
<keyword evidence="2" id="KW-1185">Reference proteome</keyword>
<comment type="caution">
    <text evidence="1">The sequence shown here is derived from an EMBL/GenBank/DDBJ whole genome shotgun (WGS) entry which is preliminary data.</text>
</comment>
<organism evidence="1 2">
    <name type="scientific">Monilinia laxa</name>
    <name type="common">Brown rot fungus</name>
    <name type="synonym">Sclerotinia laxa</name>
    <dbReference type="NCBI Taxonomy" id="61186"/>
    <lineage>
        <taxon>Eukaryota</taxon>
        <taxon>Fungi</taxon>
        <taxon>Dikarya</taxon>
        <taxon>Ascomycota</taxon>
        <taxon>Pezizomycotina</taxon>
        <taxon>Leotiomycetes</taxon>
        <taxon>Helotiales</taxon>
        <taxon>Sclerotiniaceae</taxon>
        <taxon>Monilinia</taxon>
    </lineage>
</organism>
<evidence type="ECO:0000313" key="2">
    <source>
        <dbReference type="Proteomes" id="UP000326757"/>
    </source>
</evidence>
<name>A0A5N6JST4_MONLA</name>
<gene>
    <name evidence="1" type="ORF">EYC80_010023</name>
</gene>
<evidence type="ECO:0000313" key="1">
    <source>
        <dbReference type="EMBL" id="KAB8291341.1"/>
    </source>
</evidence>